<evidence type="ECO:0000313" key="2">
    <source>
        <dbReference type="Proteomes" id="UP000656042"/>
    </source>
</evidence>
<dbReference type="AlphaFoldDB" id="A0A8J3FPC9"/>
<comment type="caution">
    <text evidence="1">The sequence shown here is derived from an EMBL/GenBank/DDBJ whole genome shotgun (WGS) entry which is preliminary data.</text>
</comment>
<dbReference type="Proteomes" id="UP000656042">
    <property type="component" value="Unassembled WGS sequence"/>
</dbReference>
<sequence length="123" mass="14182">MPIFRRCVDPDDHTVLVALCTQVDRPLSGDHLLLLTSRRLVVTQESRVLRRLRLYLNANLRHLSGVMWNPDVRSSTMEFAATAVDGVRERFRMRAVEPEHVWHVNTLLTQTFHGQRRSLPSAA</sequence>
<organism evidence="1 2">
    <name type="scientific">Mangrovihabitans endophyticus</name>
    <dbReference type="NCBI Taxonomy" id="1751298"/>
    <lineage>
        <taxon>Bacteria</taxon>
        <taxon>Bacillati</taxon>
        <taxon>Actinomycetota</taxon>
        <taxon>Actinomycetes</taxon>
        <taxon>Micromonosporales</taxon>
        <taxon>Micromonosporaceae</taxon>
        <taxon>Mangrovihabitans</taxon>
    </lineage>
</organism>
<dbReference type="EMBL" id="BMMX01000011">
    <property type="protein sequence ID" value="GGK94102.1"/>
    <property type="molecule type" value="Genomic_DNA"/>
</dbReference>
<gene>
    <name evidence="1" type="ORF">GCM10012284_30200</name>
</gene>
<keyword evidence="2" id="KW-1185">Reference proteome</keyword>
<dbReference type="RefSeq" id="WP_229715844.1">
    <property type="nucleotide sequence ID" value="NZ_BMMX01000011.1"/>
</dbReference>
<reference evidence="1" key="2">
    <citation type="submission" date="2020-09" db="EMBL/GenBank/DDBJ databases">
        <authorList>
            <person name="Sun Q."/>
            <person name="Zhou Y."/>
        </authorList>
    </citation>
    <scope>NUCLEOTIDE SEQUENCE</scope>
    <source>
        <strain evidence="1">CGMCC 4.7299</strain>
    </source>
</reference>
<accession>A0A8J3FPC9</accession>
<name>A0A8J3FPC9_9ACTN</name>
<reference evidence="1" key="1">
    <citation type="journal article" date="2014" name="Int. J. Syst. Evol. Microbiol.">
        <title>Complete genome sequence of Corynebacterium casei LMG S-19264T (=DSM 44701T), isolated from a smear-ripened cheese.</title>
        <authorList>
            <consortium name="US DOE Joint Genome Institute (JGI-PGF)"/>
            <person name="Walter F."/>
            <person name="Albersmeier A."/>
            <person name="Kalinowski J."/>
            <person name="Ruckert C."/>
        </authorList>
    </citation>
    <scope>NUCLEOTIDE SEQUENCE</scope>
    <source>
        <strain evidence="1">CGMCC 4.7299</strain>
    </source>
</reference>
<protein>
    <submittedName>
        <fullName evidence="1">Uncharacterized protein</fullName>
    </submittedName>
</protein>
<evidence type="ECO:0000313" key="1">
    <source>
        <dbReference type="EMBL" id="GGK94102.1"/>
    </source>
</evidence>
<proteinExistence type="predicted"/>